<proteinExistence type="inferred from homology"/>
<dbReference type="InterPro" id="IPR051017">
    <property type="entry name" value="Aldolase-II_Adducin_sf"/>
</dbReference>
<evidence type="ECO:0000259" key="2">
    <source>
        <dbReference type="SMART" id="SM01007"/>
    </source>
</evidence>
<comment type="similarity">
    <text evidence="1">Belongs to the aldolase class II family.</text>
</comment>
<keyword evidence="4" id="KW-1185">Reference proteome</keyword>
<dbReference type="AlphaFoldDB" id="A0A261SIA0"/>
<dbReference type="GO" id="GO:0005856">
    <property type="term" value="C:cytoskeleton"/>
    <property type="evidence" value="ECO:0007669"/>
    <property type="project" value="TreeGrafter"/>
</dbReference>
<comment type="caution">
    <text evidence="3">The sequence shown here is derived from an EMBL/GenBank/DDBJ whole genome shotgun (WGS) entry which is preliminary data.</text>
</comment>
<evidence type="ECO:0000256" key="1">
    <source>
        <dbReference type="ARBA" id="ARBA00037961"/>
    </source>
</evidence>
<dbReference type="GO" id="GO:0051015">
    <property type="term" value="F:actin filament binding"/>
    <property type="evidence" value="ECO:0007669"/>
    <property type="project" value="TreeGrafter"/>
</dbReference>
<dbReference type="Gene3D" id="3.40.225.10">
    <property type="entry name" value="Class II aldolase/adducin N-terminal domain"/>
    <property type="match status" value="1"/>
</dbReference>
<evidence type="ECO:0000313" key="4">
    <source>
        <dbReference type="Proteomes" id="UP000216020"/>
    </source>
</evidence>
<dbReference type="RefSeq" id="WP_094851231.1">
    <property type="nucleotide sequence ID" value="NZ_NEVM01000001.1"/>
</dbReference>
<name>A0A261SIA0_9BORD</name>
<accession>A0A261SIA0</accession>
<dbReference type="PANTHER" id="PTHR10672:SF3">
    <property type="entry name" value="PROTEIN HU-LI TAI SHAO"/>
    <property type="match status" value="1"/>
</dbReference>
<dbReference type="NCBIfam" id="NF005451">
    <property type="entry name" value="PRK07044.1"/>
    <property type="match status" value="1"/>
</dbReference>
<protein>
    <submittedName>
        <fullName evidence="3">Class II aldolase</fullName>
    </submittedName>
</protein>
<evidence type="ECO:0000313" key="3">
    <source>
        <dbReference type="EMBL" id="OZI37124.1"/>
    </source>
</evidence>
<dbReference type="InterPro" id="IPR036409">
    <property type="entry name" value="Aldolase_II/adducin_N_sf"/>
</dbReference>
<dbReference type="Proteomes" id="UP000216020">
    <property type="component" value="Unassembled WGS sequence"/>
</dbReference>
<dbReference type="PANTHER" id="PTHR10672">
    <property type="entry name" value="ADDUCIN"/>
    <property type="match status" value="1"/>
</dbReference>
<dbReference type="SMART" id="SM01007">
    <property type="entry name" value="Aldolase_II"/>
    <property type="match status" value="1"/>
</dbReference>
<dbReference type="OrthoDB" id="8859181at2"/>
<reference evidence="4" key="1">
    <citation type="submission" date="2017-05" db="EMBL/GenBank/DDBJ databases">
        <title>Complete and WGS of Bordetella genogroups.</title>
        <authorList>
            <person name="Spilker T."/>
            <person name="Lipuma J."/>
        </authorList>
    </citation>
    <scope>NUCLEOTIDE SEQUENCE [LARGE SCALE GENOMIC DNA]</scope>
    <source>
        <strain evidence="4">AU16122</strain>
    </source>
</reference>
<dbReference type="InterPro" id="IPR001303">
    <property type="entry name" value="Aldolase_II/adducin_N"/>
</dbReference>
<dbReference type="SUPFAM" id="SSF53639">
    <property type="entry name" value="AraD/HMP-PK domain-like"/>
    <property type="match status" value="1"/>
</dbReference>
<dbReference type="EMBL" id="NEVM01000001">
    <property type="protein sequence ID" value="OZI37124.1"/>
    <property type="molecule type" value="Genomic_DNA"/>
</dbReference>
<sequence>MTTQAIVFPDAREVRAAVGEAEWAVREELAAAYRLAARFGWTDHIFTHFSARIPGIHDYFLINSYGLTFHEVSASNLVRIDIEGNVLYDPLGRGHNLAGYVIHGAIHSARPDLTCILHTHTTPGVAVSAQEHGLLTYLSQQAARFHGHVAYHDYEGFAFNREEQARLIRDIGEHRILILRNHGLLTAGGSIGEAFHHLYFLERACGIQIAAQAGGGALRRPAEAVVAEAATVYWRGVGGTYTERTWQAFRRELERNDSTFNL</sequence>
<gene>
    <name evidence="3" type="ORF">CAL29_01455</name>
</gene>
<dbReference type="Pfam" id="PF00596">
    <property type="entry name" value="Aldolase_II"/>
    <property type="match status" value="1"/>
</dbReference>
<organism evidence="3 4">
    <name type="scientific">Bordetella genomosp. 10</name>
    <dbReference type="NCBI Taxonomy" id="1416804"/>
    <lineage>
        <taxon>Bacteria</taxon>
        <taxon>Pseudomonadati</taxon>
        <taxon>Pseudomonadota</taxon>
        <taxon>Betaproteobacteria</taxon>
        <taxon>Burkholderiales</taxon>
        <taxon>Alcaligenaceae</taxon>
        <taxon>Bordetella</taxon>
    </lineage>
</organism>
<feature type="domain" description="Class II aldolase/adducin N-terminal" evidence="2">
    <location>
        <begin position="27"/>
        <end position="209"/>
    </location>
</feature>